<reference evidence="1" key="2">
    <citation type="submission" date="2021-04" db="EMBL/GenBank/DDBJ databases">
        <authorList>
            <person name="Gilroy R."/>
        </authorList>
    </citation>
    <scope>NUCLEOTIDE SEQUENCE</scope>
    <source>
        <strain evidence="1">CHK186-16707</strain>
    </source>
</reference>
<dbReference type="AlphaFoldDB" id="A0A9D2HCH5"/>
<protein>
    <submittedName>
        <fullName evidence="1">Uncharacterized protein</fullName>
    </submittedName>
</protein>
<dbReference type="EMBL" id="DXAN01000017">
    <property type="protein sequence ID" value="HJA08593.1"/>
    <property type="molecule type" value="Genomic_DNA"/>
</dbReference>
<dbReference type="Proteomes" id="UP000824225">
    <property type="component" value="Unassembled WGS sequence"/>
</dbReference>
<accession>A0A9D2HCH5</accession>
<reference evidence="1" key="1">
    <citation type="journal article" date="2021" name="PeerJ">
        <title>Extensive microbial diversity within the chicken gut microbiome revealed by metagenomics and culture.</title>
        <authorList>
            <person name="Gilroy R."/>
            <person name="Ravi A."/>
            <person name="Getino M."/>
            <person name="Pursley I."/>
            <person name="Horton D.L."/>
            <person name="Alikhan N.F."/>
            <person name="Baker D."/>
            <person name="Gharbi K."/>
            <person name="Hall N."/>
            <person name="Watson M."/>
            <person name="Adriaenssens E.M."/>
            <person name="Foster-Nyarko E."/>
            <person name="Jarju S."/>
            <person name="Secka A."/>
            <person name="Antonio M."/>
            <person name="Oren A."/>
            <person name="Chaudhuri R.R."/>
            <person name="La Ragione R."/>
            <person name="Hildebrand F."/>
            <person name="Pallen M.J."/>
        </authorList>
    </citation>
    <scope>NUCLEOTIDE SEQUENCE</scope>
    <source>
        <strain evidence="1">CHK186-16707</strain>
    </source>
</reference>
<organism evidence="1 2">
    <name type="scientific">Candidatus Mailhella merdigallinarum</name>
    <dbReference type="NCBI Taxonomy" id="2838658"/>
    <lineage>
        <taxon>Bacteria</taxon>
        <taxon>Pseudomonadati</taxon>
        <taxon>Thermodesulfobacteriota</taxon>
        <taxon>Desulfovibrionia</taxon>
        <taxon>Desulfovibrionales</taxon>
        <taxon>Desulfovibrionaceae</taxon>
        <taxon>Mailhella</taxon>
    </lineage>
</organism>
<evidence type="ECO:0000313" key="1">
    <source>
        <dbReference type="EMBL" id="HJA08593.1"/>
    </source>
</evidence>
<comment type="caution">
    <text evidence="1">The sequence shown here is derived from an EMBL/GenBank/DDBJ whole genome shotgun (WGS) entry which is preliminary data.</text>
</comment>
<sequence>MGEFLDDVVNNETPEETRARERVRMVDWMRGVIAEKPGRAERKAFMNKVQASAAYHGITLEELEQGLPDGTER</sequence>
<evidence type="ECO:0000313" key="2">
    <source>
        <dbReference type="Proteomes" id="UP000824225"/>
    </source>
</evidence>
<gene>
    <name evidence="1" type="ORF">H9962_05325</name>
</gene>
<proteinExistence type="predicted"/>
<name>A0A9D2HCH5_9BACT</name>